<dbReference type="SUPFAM" id="SSF52317">
    <property type="entry name" value="Class I glutamine amidotransferase-like"/>
    <property type="match status" value="1"/>
</dbReference>
<evidence type="ECO:0000256" key="4">
    <source>
        <dbReference type="ARBA" id="ARBA00022801"/>
    </source>
</evidence>
<accession>A0A191WDD3</accession>
<dbReference type="GO" id="GO:0006012">
    <property type="term" value="P:galactose metabolic process"/>
    <property type="evidence" value="ECO:0007669"/>
    <property type="project" value="InterPro"/>
</dbReference>
<evidence type="ECO:0000259" key="9">
    <source>
        <dbReference type="Pfam" id="PF02449"/>
    </source>
</evidence>
<dbReference type="InterPro" id="IPR003476">
    <property type="entry name" value="Glyco_hydro_42"/>
</dbReference>
<comment type="catalytic activity">
    <reaction evidence="1 6">
        <text>Hydrolysis of terminal non-reducing beta-D-galactose residues in beta-D-galactosides.</text>
        <dbReference type="EC" id="3.2.1.23"/>
    </reaction>
</comment>
<evidence type="ECO:0000259" key="11">
    <source>
        <dbReference type="Pfam" id="PF08533"/>
    </source>
</evidence>
<feature type="active site" description="Nucleophile" evidence="7">
    <location>
        <position position="311"/>
    </location>
</feature>
<dbReference type="KEGG" id="agy:ATC03_05055"/>
<proteinExistence type="inferred from homology"/>
<evidence type="ECO:0000259" key="10">
    <source>
        <dbReference type="Pfam" id="PF08532"/>
    </source>
</evidence>
<feature type="binding site" evidence="8">
    <location>
        <position position="154"/>
    </location>
    <ligand>
        <name>substrate</name>
    </ligand>
</feature>
<evidence type="ECO:0000256" key="6">
    <source>
        <dbReference type="PIRNR" id="PIRNR001084"/>
    </source>
</evidence>
<dbReference type="GO" id="GO:0004565">
    <property type="term" value="F:beta-galactosidase activity"/>
    <property type="evidence" value="ECO:0007669"/>
    <property type="project" value="UniProtKB-EC"/>
</dbReference>
<dbReference type="PIRSF" id="PIRSF001084">
    <property type="entry name" value="B-galactosidase"/>
    <property type="match status" value="1"/>
</dbReference>
<dbReference type="Gene3D" id="3.20.20.80">
    <property type="entry name" value="Glycosidases"/>
    <property type="match status" value="1"/>
</dbReference>
<keyword evidence="5 6" id="KW-0326">Glycosidase</keyword>
<dbReference type="InterPro" id="IPR013529">
    <property type="entry name" value="Glyco_hydro_42_N"/>
</dbReference>
<evidence type="ECO:0000313" key="12">
    <source>
        <dbReference type="EMBL" id="ANJ26189.1"/>
    </source>
</evidence>
<dbReference type="EC" id="3.2.1.23" evidence="3 6"/>
<dbReference type="InterPro" id="IPR013738">
    <property type="entry name" value="Beta_galactosidase_Trimer"/>
</dbReference>
<comment type="similarity">
    <text evidence="2 6">Belongs to the glycosyl hydrolase 42 family.</text>
</comment>
<reference evidence="12 13" key="1">
    <citation type="journal article" date="2016" name="Int. J. Syst. Evol. Microbiol.">
        <title>Agromyces aureus sp. nov., isolated from the rhizosphere of Salix caprea L. grown in a heavy-metal-contaminated soil.</title>
        <authorList>
            <person name="Corretto E."/>
            <person name="Antonielli L."/>
            <person name="Sessitsch A."/>
            <person name="Compant S."/>
            <person name="Gorfer M."/>
            <person name="Kuffner M."/>
            <person name="Brader G."/>
        </authorList>
    </citation>
    <scope>NUCLEOTIDE SEQUENCE [LARGE SCALE GENOMIC DNA]</scope>
    <source>
        <strain evidence="12 13">AR33</strain>
    </source>
</reference>
<dbReference type="InterPro" id="IPR017853">
    <property type="entry name" value="GH"/>
</dbReference>
<reference evidence="13" key="2">
    <citation type="submission" date="2016-01" db="EMBL/GenBank/DDBJ databases">
        <title>Complete genome sequence of Agromyces aureus AR33T and comparison with related organisms.</title>
        <authorList>
            <person name="Corretto E."/>
            <person name="Antonielli L."/>
            <person name="Sessitsch A."/>
            <person name="Brader G."/>
        </authorList>
    </citation>
    <scope>NUCLEOTIDE SEQUENCE [LARGE SCALE GENOMIC DNA]</scope>
    <source>
        <strain evidence="13">AR33</strain>
    </source>
</reference>
<evidence type="ECO:0000256" key="5">
    <source>
        <dbReference type="ARBA" id="ARBA00023295"/>
    </source>
</evidence>
<dbReference type="Gene3D" id="3.40.50.880">
    <property type="match status" value="1"/>
</dbReference>
<feature type="active site" description="Proton donor" evidence="7">
    <location>
        <position position="155"/>
    </location>
</feature>
<name>A0A191WDD3_9MICO</name>
<dbReference type="AlphaFoldDB" id="A0A191WDD3"/>
<dbReference type="Pfam" id="PF02449">
    <property type="entry name" value="Glyco_hydro_42"/>
    <property type="match status" value="1"/>
</dbReference>
<evidence type="ECO:0000256" key="7">
    <source>
        <dbReference type="PIRSR" id="PIRSR001084-1"/>
    </source>
</evidence>
<dbReference type="GO" id="GO:0009341">
    <property type="term" value="C:beta-galactosidase complex"/>
    <property type="evidence" value="ECO:0007669"/>
    <property type="project" value="InterPro"/>
</dbReference>
<dbReference type="EMBL" id="CP013979">
    <property type="protein sequence ID" value="ANJ26189.1"/>
    <property type="molecule type" value="Genomic_DNA"/>
</dbReference>
<dbReference type="OrthoDB" id="9800974at2"/>
<feature type="domain" description="Glycoside hydrolase family 42 N-terminal" evidence="9">
    <location>
        <begin position="19"/>
        <end position="388"/>
    </location>
</feature>
<evidence type="ECO:0000256" key="2">
    <source>
        <dbReference type="ARBA" id="ARBA00005940"/>
    </source>
</evidence>
<protein>
    <recommendedName>
        <fullName evidence="3 6">Beta-galactosidase</fullName>
        <shortName evidence="6">Beta-gal</shortName>
        <ecNumber evidence="3 6">3.2.1.23</ecNumber>
    </recommendedName>
</protein>
<feature type="binding site" evidence="8">
    <location>
        <position position="116"/>
    </location>
    <ligand>
        <name>substrate</name>
    </ligand>
</feature>
<evidence type="ECO:0000313" key="13">
    <source>
        <dbReference type="Proteomes" id="UP000078437"/>
    </source>
</evidence>
<dbReference type="CDD" id="cd03143">
    <property type="entry name" value="A4_beta-galactosidase_middle_domain"/>
    <property type="match status" value="1"/>
</dbReference>
<gene>
    <name evidence="12" type="ORF">ATC03_05055</name>
</gene>
<feature type="domain" description="Beta-galactosidase C-terminal" evidence="11">
    <location>
        <begin position="630"/>
        <end position="679"/>
    </location>
</feature>
<keyword evidence="4 6" id="KW-0378">Hydrolase</keyword>
<dbReference type="SUPFAM" id="SSF51445">
    <property type="entry name" value="(Trans)glycosidases"/>
    <property type="match status" value="1"/>
</dbReference>
<dbReference type="Pfam" id="PF08532">
    <property type="entry name" value="Glyco_hydro_42M"/>
    <property type="match status" value="1"/>
</dbReference>
<dbReference type="PANTHER" id="PTHR36447:SF1">
    <property type="entry name" value="BETA-GALACTOSIDASE GANA"/>
    <property type="match status" value="1"/>
</dbReference>
<dbReference type="Pfam" id="PF08533">
    <property type="entry name" value="Glyco_hydro_42C"/>
    <property type="match status" value="1"/>
</dbReference>
<evidence type="ECO:0000256" key="3">
    <source>
        <dbReference type="ARBA" id="ARBA00012756"/>
    </source>
</evidence>
<dbReference type="Proteomes" id="UP000078437">
    <property type="component" value="Chromosome"/>
</dbReference>
<dbReference type="PANTHER" id="PTHR36447">
    <property type="entry name" value="BETA-GALACTOSIDASE GANA"/>
    <property type="match status" value="1"/>
</dbReference>
<dbReference type="InterPro" id="IPR029062">
    <property type="entry name" value="Class_I_gatase-like"/>
</dbReference>
<organism evidence="12 13">
    <name type="scientific">Agromyces aureus</name>
    <dbReference type="NCBI Taxonomy" id="453304"/>
    <lineage>
        <taxon>Bacteria</taxon>
        <taxon>Bacillati</taxon>
        <taxon>Actinomycetota</taxon>
        <taxon>Actinomycetes</taxon>
        <taxon>Micrococcales</taxon>
        <taxon>Microbacteriaceae</taxon>
        <taxon>Agromyces</taxon>
    </lineage>
</organism>
<dbReference type="InterPro" id="IPR013739">
    <property type="entry name" value="Beta_galactosidase_C"/>
</dbReference>
<sequence>MGNTLSHPTTEDHVHYGADYNPEQWPEEIWPDDVARMREAGVTMVSLGIFSWARIQPREGEFDFAWLDRVIDLLHEGGIAVDLATATASPPPWASAAYPELLPQDENGATYWPGSRQQFAPSSPVYRRLAGELVSAIAERYSRHPAVVMWHVNNEYGCHLNMDFSDAARDAFRRWLADRYGDVDALNLAWGTNFWAQRYQSFDEVFPPRRAPYSHNPGQMLDYRRFTSDMLLECYLMERDLIRAAGATQPITTNFMGAFKPANYEQWAPHLDLVSDDCYPDPNDPESYRAAAFQRDLVRSLKPEQPWVLMEQATNALNWRPSNAPKAPGQMAALSAQAIGRGADGILFFQWRQSRAGAEKFHSAMLPHAGTETRTWREASALGETLAALPALPAPARGDARVAIVFDWENWWAVEASDHPMNGIDYVAAVQRWYRALHRRHVQVDLVPAARADDRYDLAVAPLLGLVREADAAALTSFVEGGGHLLAGPYTDVVDEADRFRDGGFLTQLGDVLGVRLEDFGALVAPDAPAEQPGERFAPFGGSLAGGAVLEESTGTLLAEEIHVTDAAVEASFVGGRLTGRPALTARRHGRGTARYLATVPDERGTQSVVDHVLAAASVAPVVAGLPEHVEVARRGDVVTAINHGGPTATVPLAGTDLVTGAVVDGLELAAWEWAIVREAGAAAGGSDADAATADAPARTAARVGAILGGGA</sequence>
<dbReference type="STRING" id="453304.ATC03_05055"/>
<evidence type="ECO:0000256" key="1">
    <source>
        <dbReference type="ARBA" id="ARBA00001412"/>
    </source>
</evidence>
<evidence type="ECO:0000256" key="8">
    <source>
        <dbReference type="PIRSR" id="PIRSR001084-2"/>
    </source>
</evidence>
<keyword evidence="13" id="KW-1185">Reference proteome</keyword>
<feature type="domain" description="Beta-galactosidase trimerisation" evidence="10">
    <location>
        <begin position="400"/>
        <end position="619"/>
    </location>
</feature>
<feature type="binding site" evidence="8">
    <location>
        <position position="319"/>
    </location>
    <ligand>
        <name>substrate</name>
    </ligand>
</feature>